<dbReference type="Proteomes" id="UP000735302">
    <property type="component" value="Unassembled WGS sequence"/>
</dbReference>
<gene>
    <name evidence="1" type="ORF">PoB_007074300</name>
</gene>
<name>A0AAV4DIZ0_9GAST</name>
<evidence type="ECO:0000313" key="1">
    <source>
        <dbReference type="EMBL" id="GFO44238.1"/>
    </source>
</evidence>
<keyword evidence="2" id="KW-1185">Reference proteome</keyword>
<accession>A0AAV4DIZ0</accession>
<comment type="caution">
    <text evidence="1">The sequence shown here is derived from an EMBL/GenBank/DDBJ whole genome shotgun (WGS) entry which is preliminary data.</text>
</comment>
<dbReference type="PANTHER" id="PTHR46601">
    <property type="entry name" value="ULP_PROTEASE DOMAIN-CONTAINING PROTEIN"/>
    <property type="match status" value="1"/>
</dbReference>
<proteinExistence type="predicted"/>
<evidence type="ECO:0000313" key="2">
    <source>
        <dbReference type="Proteomes" id="UP000735302"/>
    </source>
</evidence>
<dbReference type="PANTHER" id="PTHR46601:SF2">
    <property type="entry name" value="UBIQUITIN-LIKE PROTEASE FAMILY PROFILE DOMAIN-CONTAINING PROTEIN"/>
    <property type="match status" value="1"/>
</dbReference>
<organism evidence="1 2">
    <name type="scientific">Plakobranchus ocellatus</name>
    <dbReference type="NCBI Taxonomy" id="259542"/>
    <lineage>
        <taxon>Eukaryota</taxon>
        <taxon>Metazoa</taxon>
        <taxon>Spiralia</taxon>
        <taxon>Lophotrochozoa</taxon>
        <taxon>Mollusca</taxon>
        <taxon>Gastropoda</taxon>
        <taxon>Heterobranchia</taxon>
        <taxon>Euthyneura</taxon>
        <taxon>Panpulmonata</taxon>
        <taxon>Sacoglossa</taxon>
        <taxon>Placobranchoidea</taxon>
        <taxon>Plakobranchidae</taxon>
        <taxon>Plakobranchus</taxon>
    </lineage>
</organism>
<sequence length="154" mass="17133">MSKIAKILPCEVRWQYFATSHGKGVVDGINGAAKSAVRRRLLSKNGPVVQCAKDFVKEVRRDLQNVKVVEVLEHEIGQNESMWEDVENVAGIKSVHCIAFSNGTCKLYPTSYEFEKGIDEIAEIEVEETMAIASISTLAVGDWVAVRYNADISW</sequence>
<dbReference type="AlphaFoldDB" id="A0AAV4DIZ0"/>
<protein>
    <submittedName>
        <fullName evidence="1">(S)-beta-bisabolene synthase</fullName>
    </submittedName>
</protein>
<reference evidence="1 2" key="1">
    <citation type="journal article" date="2021" name="Elife">
        <title>Chloroplast acquisition without the gene transfer in kleptoplastic sea slugs, Plakobranchus ocellatus.</title>
        <authorList>
            <person name="Maeda T."/>
            <person name="Takahashi S."/>
            <person name="Yoshida T."/>
            <person name="Shimamura S."/>
            <person name="Takaki Y."/>
            <person name="Nagai Y."/>
            <person name="Toyoda A."/>
            <person name="Suzuki Y."/>
            <person name="Arimoto A."/>
            <person name="Ishii H."/>
            <person name="Satoh N."/>
            <person name="Nishiyama T."/>
            <person name="Hasebe M."/>
            <person name="Maruyama T."/>
            <person name="Minagawa J."/>
            <person name="Obokata J."/>
            <person name="Shigenobu S."/>
        </authorList>
    </citation>
    <scope>NUCLEOTIDE SEQUENCE [LARGE SCALE GENOMIC DNA]</scope>
</reference>
<dbReference type="EMBL" id="BLXT01007948">
    <property type="protein sequence ID" value="GFO44238.1"/>
    <property type="molecule type" value="Genomic_DNA"/>
</dbReference>